<proteinExistence type="predicted"/>
<reference evidence="2" key="1">
    <citation type="submission" date="2023-03" db="EMBL/GenBank/DDBJ databases">
        <title>Massive genome expansion in bonnet fungi (Mycena s.s.) driven by repeated elements and novel gene families across ecological guilds.</title>
        <authorList>
            <consortium name="Lawrence Berkeley National Laboratory"/>
            <person name="Harder C.B."/>
            <person name="Miyauchi S."/>
            <person name="Viragh M."/>
            <person name="Kuo A."/>
            <person name="Thoen E."/>
            <person name="Andreopoulos B."/>
            <person name="Lu D."/>
            <person name="Skrede I."/>
            <person name="Drula E."/>
            <person name="Henrissat B."/>
            <person name="Morin E."/>
            <person name="Kohler A."/>
            <person name="Barry K."/>
            <person name="LaButti K."/>
            <person name="Morin E."/>
            <person name="Salamov A."/>
            <person name="Lipzen A."/>
            <person name="Mereny Z."/>
            <person name="Hegedus B."/>
            <person name="Baldrian P."/>
            <person name="Stursova M."/>
            <person name="Weitz H."/>
            <person name="Taylor A."/>
            <person name="Grigoriev I.V."/>
            <person name="Nagy L.G."/>
            <person name="Martin F."/>
            <person name="Kauserud H."/>
        </authorList>
    </citation>
    <scope>NUCLEOTIDE SEQUENCE</scope>
    <source>
        <strain evidence="2">9284</strain>
    </source>
</reference>
<feature type="signal peptide" evidence="1">
    <location>
        <begin position="1"/>
        <end position="20"/>
    </location>
</feature>
<accession>A0AAD7BC47</accession>
<evidence type="ECO:0000256" key="1">
    <source>
        <dbReference type="SAM" id="SignalP"/>
    </source>
</evidence>
<organism evidence="2 3">
    <name type="scientific">Roridomyces roridus</name>
    <dbReference type="NCBI Taxonomy" id="1738132"/>
    <lineage>
        <taxon>Eukaryota</taxon>
        <taxon>Fungi</taxon>
        <taxon>Dikarya</taxon>
        <taxon>Basidiomycota</taxon>
        <taxon>Agaricomycotina</taxon>
        <taxon>Agaricomycetes</taxon>
        <taxon>Agaricomycetidae</taxon>
        <taxon>Agaricales</taxon>
        <taxon>Marasmiineae</taxon>
        <taxon>Mycenaceae</taxon>
        <taxon>Roridomyces</taxon>
    </lineage>
</organism>
<sequence length="194" mass="20665">MHLSIVFVLLGASLPALTQASPNPKLTAGNFPIVNSPVGAAPAPDTDAGIPIVCPFVPSPDHLIVNTTIAPGDIAFLGYQFRTIPSVNKEGNLQVFDGTAKNITTFYAPPGGPEQWLGGFESGPPIDSTCGFFSGMAFYSMIMDTSVVGTYRGRWVFEFGSSAQPHAPLSQTTGCGPEPFDIKRVEFVREWEVV</sequence>
<evidence type="ECO:0000313" key="3">
    <source>
        <dbReference type="Proteomes" id="UP001221142"/>
    </source>
</evidence>
<evidence type="ECO:0000313" key="2">
    <source>
        <dbReference type="EMBL" id="KAJ7617057.1"/>
    </source>
</evidence>
<dbReference type="EMBL" id="JARKIF010000021">
    <property type="protein sequence ID" value="KAJ7617057.1"/>
    <property type="molecule type" value="Genomic_DNA"/>
</dbReference>
<feature type="chain" id="PRO_5042168219" evidence="1">
    <location>
        <begin position="21"/>
        <end position="194"/>
    </location>
</feature>
<keyword evidence="3" id="KW-1185">Reference proteome</keyword>
<comment type="caution">
    <text evidence="2">The sequence shown here is derived from an EMBL/GenBank/DDBJ whole genome shotgun (WGS) entry which is preliminary data.</text>
</comment>
<protein>
    <submittedName>
        <fullName evidence="2">Uncharacterized protein</fullName>
    </submittedName>
</protein>
<dbReference type="AlphaFoldDB" id="A0AAD7BC47"/>
<keyword evidence="1" id="KW-0732">Signal</keyword>
<dbReference type="Proteomes" id="UP001221142">
    <property type="component" value="Unassembled WGS sequence"/>
</dbReference>
<gene>
    <name evidence="2" type="ORF">FB45DRAFT_1063608</name>
</gene>
<name>A0AAD7BC47_9AGAR</name>